<gene>
    <name evidence="1" type="ORF">CBOVIS_LOCUS12326</name>
</gene>
<dbReference type="Proteomes" id="UP000494206">
    <property type="component" value="Unassembled WGS sequence"/>
</dbReference>
<proteinExistence type="predicted"/>
<evidence type="ECO:0000313" key="2">
    <source>
        <dbReference type="Proteomes" id="UP000494206"/>
    </source>
</evidence>
<evidence type="ECO:0000313" key="1">
    <source>
        <dbReference type="EMBL" id="CAB3410868.1"/>
    </source>
</evidence>
<organism evidence="1 2">
    <name type="scientific">Caenorhabditis bovis</name>
    <dbReference type="NCBI Taxonomy" id="2654633"/>
    <lineage>
        <taxon>Eukaryota</taxon>
        <taxon>Metazoa</taxon>
        <taxon>Ecdysozoa</taxon>
        <taxon>Nematoda</taxon>
        <taxon>Chromadorea</taxon>
        <taxon>Rhabditida</taxon>
        <taxon>Rhabditina</taxon>
        <taxon>Rhabditomorpha</taxon>
        <taxon>Rhabditoidea</taxon>
        <taxon>Rhabditidae</taxon>
        <taxon>Peloderinae</taxon>
        <taxon>Caenorhabditis</taxon>
    </lineage>
</organism>
<keyword evidence="2" id="KW-1185">Reference proteome</keyword>
<sequence length="135" mass="15563">MTRYLKFGPEQSYTADLKKIELLCKASKLKNYKVTQAVFNKLKKFNPDALLPKTEVHNGPETLRRGKRRAAEDIKMNGYLRDPARYYYPSLEEIQNSIDLVNNDEHPEVHEYDPSGDRIIPSVAVPCQLQKAKVL</sequence>
<accession>A0A8S1FE11</accession>
<dbReference type="EMBL" id="CADEPM010000011">
    <property type="protein sequence ID" value="CAB3410868.1"/>
    <property type="molecule type" value="Genomic_DNA"/>
</dbReference>
<protein>
    <submittedName>
        <fullName evidence="1">Uncharacterized protein</fullName>
    </submittedName>
</protein>
<name>A0A8S1FE11_9PELO</name>
<comment type="caution">
    <text evidence="1">The sequence shown here is derived from an EMBL/GenBank/DDBJ whole genome shotgun (WGS) entry which is preliminary data.</text>
</comment>
<reference evidence="1 2" key="1">
    <citation type="submission" date="2020-04" db="EMBL/GenBank/DDBJ databases">
        <authorList>
            <person name="Laetsch R D."/>
            <person name="Stevens L."/>
            <person name="Kumar S."/>
            <person name="Blaxter L. M."/>
        </authorList>
    </citation>
    <scope>NUCLEOTIDE SEQUENCE [LARGE SCALE GENOMIC DNA]</scope>
</reference>
<dbReference type="AlphaFoldDB" id="A0A8S1FE11"/>